<sequence>MLNMKFPTNLMKKMVLLFCFISISFLNADDLNIKILTEKQIANLPTPQVLRQIRSMEKKLHKLNEIQIGYLDRLKVALQFKEEKRANNYKKENTTDYVYYDPSVSYIYTPLNANLNLIRRGAKKNEVLKYLKTIYQWDRLEEMSNLDPTKILIVSQKTVYEKYFYTEYTKYLYYKVHCKANDLVVGEEECGPWTGYEEKLNRMLKKYKIDDTSPLEKNCQCGGC</sequence>
<evidence type="ECO:0000313" key="3">
    <source>
        <dbReference type="Proteomes" id="UP000015442"/>
    </source>
</evidence>
<keyword evidence="1" id="KW-0732">Signal</keyword>
<feature type="signal peptide" evidence="1">
    <location>
        <begin position="1"/>
        <end position="28"/>
    </location>
</feature>
<dbReference type="AlphaFoldDB" id="T0FQE6"/>
<name>T0FQE6_9LEPT</name>
<evidence type="ECO:0000313" key="2">
    <source>
        <dbReference type="EMBL" id="EQA72429.1"/>
    </source>
</evidence>
<dbReference type="Proteomes" id="UP000015442">
    <property type="component" value="Unassembled WGS sequence"/>
</dbReference>
<proteinExistence type="predicted"/>
<protein>
    <submittedName>
        <fullName evidence="2">Uncharacterized protein</fullName>
    </submittedName>
</protein>
<gene>
    <name evidence="2" type="ORF">LEP1GSC059_0788</name>
</gene>
<organism evidence="2 3">
    <name type="scientific">Leptospira noguchii serovar Panama str. CZ214</name>
    <dbReference type="NCBI Taxonomy" id="1001595"/>
    <lineage>
        <taxon>Bacteria</taxon>
        <taxon>Pseudomonadati</taxon>
        <taxon>Spirochaetota</taxon>
        <taxon>Spirochaetia</taxon>
        <taxon>Leptospirales</taxon>
        <taxon>Leptospiraceae</taxon>
        <taxon>Leptospira</taxon>
    </lineage>
</organism>
<accession>T0FQE6</accession>
<dbReference type="EMBL" id="AKWY02000017">
    <property type="protein sequence ID" value="EQA72429.1"/>
    <property type="molecule type" value="Genomic_DNA"/>
</dbReference>
<reference evidence="2 3" key="1">
    <citation type="submission" date="2013-05" db="EMBL/GenBank/DDBJ databases">
        <authorList>
            <person name="Harkins D.M."/>
            <person name="Durkin A.S."/>
            <person name="Brinkac L.M."/>
            <person name="Haft D.H."/>
            <person name="Selengut J.D."/>
            <person name="Sanka R."/>
            <person name="DePew J."/>
            <person name="Purushe J."/>
            <person name="Hartskeerl R.A."/>
            <person name="Ahmed A."/>
            <person name="van der Linden H."/>
            <person name="Goris M.G.A."/>
            <person name="Vinetz J.M."/>
            <person name="Sutton G.G."/>
            <person name="Nierman W.C."/>
            <person name="Fouts D.E."/>
        </authorList>
    </citation>
    <scope>NUCLEOTIDE SEQUENCE [LARGE SCALE GENOMIC DNA]</scope>
    <source>
        <strain evidence="2 3">CZ214</strain>
    </source>
</reference>
<feature type="chain" id="PRO_5004563272" evidence="1">
    <location>
        <begin position="29"/>
        <end position="224"/>
    </location>
</feature>
<comment type="caution">
    <text evidence="2">The sequence shown here is derived from an EMBL/GenBank/DDBJ whole genome shotgun (WGS) entry which is preliminary data.</text>
</comment>
<evidence type="ECO:0000256" key="1">
    <source>
        <dbReference type="SAM" id="SignalP"/>
    </source>
</evidence>